<dbReference type="SUPFAM" id="SSF56112">
    <property type="entry name" value="Protein kinase-like (PK-like)"/>
    <property type="match status" value="1"/>
</dbReference>
<dbReference type="InterPro" id="IPR011009">
    <property type="entry name" value="Kinase-like_dom_sf"/>
</dbReference>
<dbReference type="STRING" id="27342.A0A0H2S7J3"/>
<organism evidence="2 3">
    <name type="scientific">Schizopora paradoxa</name>
    <dbReference type="NCBI Taxonomy" id="27342"/>
    <lineage>
        <taxon>Eukaryota</taxon>
        <taxon>Fungi</taxon>
        <taxon>Dikarya</taxon>
        <taxon>Basidiomycota</taxon>
        <taxon>Agaricomycotina</taxon>
        <taxon>Agaricomycetes</taxon>
        <taxon>Hymenochaetales</taxon>
        <taxon>Schizoporaceae</taxon>
        <taxon>Schizopora</taxon>
    </lineage>
</organism>
<protein>
    <recommendedName>
        <fullName evidence="4">Protein kinase domain-containing protein</fullName>
    </recommendedName>
</protein>
<name>A0A0H2S7J3_9AGAM</name>
<feature type="region of interest" description="Disordered" evidence="1">
    <location>
        <begin position="236"/>
        <end position="288"/>
    </location>
</feature>
<dbReference type="Proteomes" id="UP000053477">
    <property type="component" value="Unassembled WGS sequence"/>
</dbReference>
<evidence type="ECO:0000256" key="1">
    <source>
        <dbReference type="SAM" id="MobiDB-lite"/>
    </source>
</evidence>
<reference evidence="2 3" key="1">
    <citation type="submission" date="2015-04" db="EMBL/GenBank/DDBJ databases">
        <title>Complete genome sequence of Schizopora paradoxa KUC8140, a cosmopolitan wood degrader in East Asia.</title>
        <authorList>
            <consortium name="DOE Joint Genome Institute"/>
            <person name="Min B."/>
            <person name="Park H."/>
            <person name="Jang Y."/>
            <person name="Kim J.-J."/>
            <person name="Kim K.H."/>
            <person name="Pangilinan J."/>
            <person name="Lipzen A."/>
            <person name="Riley R."/>
            <person name="Grigoriev I.V."/>
            <person name="Spatafora J.W."/>
            <person name="Choi I.-G."/>
        </authorList>
    </citation>
    <scope>NUCLEOTIDE SEQUENCE [LARGE SCALE GENOMIC DNA]</scope>
    <source>
        <strain evidence="2 3">KUC8140</strain>
    </source>
</reference>
<evidence type="ECO:0008006" key="4">
    <source>
        <dbReference type="Google" id="ProtNLM"/>
    </source>
</evidence>
<feature type="compositionally biased region" description="Basic and acidic residues" evidence="1">
    <location>
        <begin position="279"/>
        <end position="288"/>
    </location>
</feature>
<dbReference type="OrthoDB" id="3182995at2759"/>
<accession>A0A0H2S7J3</accession>
<proteinExistence type="predicted"/>
<evidence type="ECO:0000313" key="2">
    <source>
        <dbReference type="EMBL" id="KLO20215.1"/>
    </source>
</evidence>
<gene>
    <name evidence="2" type="ORF">SCHPADRAFT_934811</name>
</gene>
<evidence type="ECO:0000313" key="3">
    <source>
        <dbReference type="Proteomes" id="UP000053477"/>
    </source>
</evidence>
<dbReference type="EMBL" id="KQ085883">
    <property type="protein sequence ID" value="KLO20215.1"/>
    <property type="molecule type" value="Genomic_DNA"/>
</dbReference>
<dbReference type="InParanoid" id="A0A0H2S7J3"/>
<sequence length="288" mass="32501">MASLTFILNSKTTLNLMRRNSLSGGPEASGSVYRLTALSSNSQHKKHHHKQVQHDIARLSVIQLDRAPPGFPNPRVAATTVIPAQSGEVVKSGCSVFVKWADQPDRIRKLAHEAEVYSTELRHLQGSVVPRMYGYYVDRSVRPTFACLILEYLNGSLPKEFQRYNQECMYLSNKLSEAGIIHNQLYGDDRRRHIISSKSGLRVVDFSEARRGNEQQHFERPSVPFAPISYQSEPLQREHVSRNSGHRMVDIDGGPMRVPTHSRSSSSGSQQYLTVPAHHMPDVPRPHM</sequence>
<keyword evidence="3" id="KW-1185">Reference proteome</keyword>
<dbReference type="AlphaFoldDB" id="A0A0H2S7J3"/>